<organism evidence="1">
    <name type="scientific">marine sediment metagenome</name>
    <dbReference type="NCBI Taxonomy" id="412755"/>
    <lineage>
        <taxon>unclassified sequences</taxon>
        <taxon>metagenomes</taxon>
        <taxon>ecological metagenomes</taxon>
    </lineage>
</organism>
<dbReference type="EMBL" id="BARS01053007">
    <property type="protein sequence ID" value="GAG47842.1"/>
    <property type="molecule type" value="Genomic_DNA"/>
</dbReference>
<accession>X0YLG1</accession>
<comment type="caution">
    <text evidence="1">The sequence shown here is derived from an EMBL/GenBank/DDBJ whole genome shotgun (WGS) entry which is preliminary data.</text>
</comment>
<sequence>AVAALRQIRTGERIYRLGEEYVYPFFTDPANPVSDIAAINANLKSYIDTATDRNWDYEIRSTDETHFTITATRRDGRYNGRTIIKNELGQILPASTWPLPLPQK</sequence>
<name>X0YLG1_9ZZZZ</name>
<feature type="non-terminal residue" evidence="1">
    <location>
        <position position="1"/>
    </location>
</feature>
<reference evidence="1" key="1">
    <citation type="journal article" date="2014" name="Front. Microbiol.">
        <title>High frequency of phylogenetically diverse reductive dehalogenase-homologous genes in deep subseafloor sedimentary metagenomes.</title>
        <authorList>
            <person name="Kawai M."/>
            <person name="Futagami T."/>
            <person name="Toyoda A."/>
            <person name="Takaki Y."/>
            <person name="Nishi S."/>
            <person name="Hori S."/>
            <person name="Arai W."/>
            <person name="Tsubouchi T."/>
            <person name="Morono Y."/>
            <person name="Uchiyama I."/>
            <person name="Ito T."/>
            <person name="Fujiyama A."/>
            <person name="Inagaki F."/>
            <person name="Takami H."/>
        </authorList>
    </citation>
    <scope>NUCLEOTIDE SEQUENCE</scope>
    <source>
        <strain evidence="1">Expedition CK06-06</strain>
    </source>
</reference>
<evidence type="ECO:0000313" key="1">
    <source>
        <dbReference type="EMBL" id="GAG47842.1"/>
    </source>
</evidence>
<proteinExistence type="predicted"/>
<protein>
    <submittedName>
        <fullName evidence="1">Uncharacterized protein</fullName>
    </submittedName>
</protein>
<gene>
    <name evidence="1" type="ORF">S01H1_78728</name>
</gene>
<dbReference type="AlphaFoldDB" id="X0YLG1"/>